<sequence length="95" mass="10762">MVGNSVPFVGRPSKAKGLDETMWESVLKKDQFEIQMNPTYKSILFQVSDTTTGSEGRPALVLNQAELFELLHAFLAINRSFNRETMYYEEEPDGA</sequence>
<dbReference type="EMBL" id="PYHP01000030">
    <property type="protein sequence ID" value="PUA39133.1"/>
    <property type="molecule type" value="Genomic_DNA"/>
</dbReference>
<evidence type="ECO:0000313" key="1">
    <source>
        <dbReference type="EMBL" id="PUA39133.1"/>
    </source>
</evidence>
<proteinExistence type="predicted"/>
<gene>
    <name evidence="1" type="ORF">C8Z91_11760</name>
</gene>
<protein>
    <submittedName>
        <fullName evidence="1">Uncharacterized protein</fullName>
    </submittedName>
</protein>
<evidence type="ECO:0000313" key="2">
    <source>
        <dbReference type="Proteomes" id="UP000244184"/>
    </source>
</evidence>
<organism evidence="1 2">
    <name type="scientific">Paenibacillus elgii</name>
    <dbReference type="NCBI Taxonomy" id="189691"/>
    <lineage>
        <taxon>Bacteria</taxon>
        <taxon>Bacillati</taxon>
        <taxon>Bacillota</taxon>
        <taxon>Bacilli</taxon>
        <taxon>Bacillales</taxon>
        <taxon>Paenibacillaceae</taxon>
        <taxon>Paenibacillus</taxon>
    </lineage>
</organism>
<name>A0A2T6G4S1_9BACL</name>
<comment type="caution">
    <text evidence="1">The sequence shown here is derived from an EMBL/GenBank/DDBJ whole genome shotgun (WGS) entry which is preliminary data.</text>
</comment>
<dbReference type="Proteomes" id="UP000244184">
    <property type="component" value="Unassembled WGS sequence"/>
</dbReference>
<accession>A0A2T6G4S1</accession>
<dbReference type="AlphaFoldDB" id="A0A2T6G4S1"/>
<reference evidence="1 2" key="1">
    <citation type="submission" date="2018-03" db="EMBL/GenBank/DDBJ databases">
        <title>Genome sequence of Paenibacillus elgii strain AC13 an antimicrobial compound producing bacteria.</title>
        <authorList>
            <person name="Kurokawa A.S."/>
            <person name="Araujo J.F."/>
            <person name="Costa R.A."/>
            <person name="Ortega D.B."/>
            <person name="Pires A.S."/>
            <person name="Pappas G.J.Jr."/>
            <person name="Franco O.L."/>
            <person name="Barreto C."/>
            <person name="Magalhaes B.S."/>
            <person name="Kruger R.H."/>
        </authorList>
    </citation>
    <scope>NUCLEOTIDE SEQUENCE [LARGE SCALE GENOMIC DNA]</scope>
    <source>
        <strain evidence="1 2">AC13</strain>
    </source>
</reference>